<name>A0ABU2W789_9ACTN</name>
<dbReference type="PANTHER" id="PTHR38479">
    <property type="entry name" value="LMO0824 PROTEIN"/>
    <property type="match status" value="1"/>
</dbReference>
<keyword evidence="2" id="KW-0238">DNA-binding</keyword>
<feature type="region of interest" description="Disordered" evidence="1">
    <location>
        <begin position="30"/>
        <end position="60"/>
    </location>
</feature>
<feature type="compositionally biased region" description="Pro residues" evidence="1">
    <location>
        <begin position="40"/>
        <end position="57"/>
    </location>
</feature>
<comment type="caution">
    <text evidence="2">The sequence shown here is derived from an EMBL/GenBank/DDBJ whole genome shotgun (WGS) entry which is preliminary data.</text>
</comment>
<evidence type="ECO:0000313" key="3">
    <source>
        <dbReference type="Proteomes" id="UP001180556"/>
    </source>
</evidence>
<evidence type="ECO:0000313" key="2">
    <source>
        <dbReference type="EMBL" id="MDT0493743.1"/>
    </source>
</evidence>
<dbReference type="Proteomes" id="UP001180556">
    <property type="component" value="Unassembled WGS sequence"/>
</dbReference>
<sequence>MTTRARATATVTVTWPEANARRLARQHLYGGPASTRTPSSSPPSPASTPSPPSPPSPSDVVGAMLGAHAQVLSAAELSVGLRGEGLTRTDVRTALWADDPARRTLVKTFGPRGTVHLLPAADLPLWTGALRAVPTGPHPFPKGARMSPEQVEEVVAAVGEALRGAELTIDELSEEVVARTGPRAGDLVVPGFQEMWPRWRQVLHLAGHRGVLAYAPNRGRKAAYTNPGCTPLPGPEATAALLERYLYAYGPATPAHFAQWLAAPRRWAAGLFASRAGSGAIEEVAFEGAGPAWVVAGDTDFPAAPVRGVRLLPYFDAFTIASHPRERLFPGRASERALGGGQAGNYPVLLVDGTVAGVWHQRRSGKRIAVTVEPLEPLSAARLRALEAEVERVAAIVEGKAELTVGTVPVGPHA</sequence>
<keyword evidence="3" id="KW-1185">Reference proteome</keyword>
<dbReference type="PANTHER" id="PTHR38479:SF2">
    <property type="entry name" value="WINGED HELIX DNA-BINDING DOMAIN-CONTAINING PROTEIN"/>
    <property type="match status" value="1"/>
</dbReference>
<dbReference type="InterPro" id="IPR009351">
    <property type="entry name" value="AlkZ-like"/>
</dbReference>
<dbReference type="GO" id="GO:0003677">
    <property type="term" value="F:DNA binding"/>
    <property type="evidence" value="ECO:0007669"/>
    <property type="project" value="UniProtKB-KW"/>
</dbReference>
<reference evidence="3" key="1">
    <citation type="submission" date="2023-07" db="EMBL/GenBank/DDBJ databases">
        <title>30 novel species of actinomycetes from the DSMZ collection.</title>
        <authorList>
            <person name="Nouioui I."/>
        </authorList>
    </citation>
    <scope>NUCLEOTIDE SEQUENCE [LARGE SCALE GENOMIC DNA]</scope>
    <source>
        <strain evidence="3">DSM 40932</strain>
    </source>
</reference>
<dbReference type="EMBL" id="JAVRFG010000037">
    <property type="protein sequence ID" value="MDT0493743.1"/>
    <property type="molecule type" value="Genomic_DNA"/>
</dbReference>
<proteinExistence type="predicted"/>
<accession>A0ABU2W789</accession>
<gene>
    <name evidence="2" type="ORF">RM717_24890</name>
</gene>
<organism evidence="2 3">
    <name type="scientific">Streptomyces stephensoniae</name>
    <dbReference type="NCBI Taxonomy" id="3375367"/>
    <lineage>
        <taxon>Bacteria</taxon>
        <taxon>Bacillati</taxon>
        <taxon>Actinomycetota</taxon>
        <taxon>Actinomycetes</taxon>
        <taxon>Kitasatosporales</taxon>
        <taxon>Streptomycetaceae</taxon>
        <taxon>Streptomyces</taxon>
    </lineage>
</organism>
<dbReference type="RefSeq" id="WP_311604179.1">
    <property type="nucleotide sequence ID" value="NZ_JAVRFG010000037.1"/>
</dbReference>
<dbReference type="Pfam" id="PF06224">
    <property type="entry name" value="AlkZ-like"/>
    <property type="match status" value="1"/>
</dbReference>
<protein>
    <submittedName>
        <fullName evidence="2">Winged helix DNA-binding domain-containing protein</fullName>
    </submittedName>
</protein>
<evidence type="ECO:0000256" key="1">
    <source>
        <dbReference type="SAM" id="MobiDB-lite"/>
    </source>
</evidence>